<feature type="binding site" evidence="9 13">
    <location>
        <position position="404"/>
    </location>
    <ligand>
        <name>Mn(2+)</name>
        <dbReference type="ChEBI" id="CHEBI:29035"/>
        <label>1</label>
    </ligand>
</feature>
<dbReference type="Pfam" id="PF06415">
    <property type="entry name" value="iPGM_N"/>
    <property type="match status" value="1"/>
</dbReference>
<evidence type="ECO:0000259" key="15">
    <source>
        <dbReference type="Pfam" id="PF06415"/>
    </source>
</evidence>
<keyword evidence="7 9" id="KW-0464">Manganese</keyword>
<evidence type="ECO:0000256" key="9">
    <source>
        <dbReference type="HAMAP-Rule" id="MF_01038"/>
    </source>
</evidence>
<dbReference type="PIRSF" id="PIRSF001492">
    <property type="entry name" value="IPGAM"/>
    <property type="match status" value="1"/>
</dbReference>
<dbReference type="AlphaFoldDB" id="A0A0G4B4M5"/>
<evidence type="ECO:0000256" key="12">
    <source>
        <dbReference type="PIRSR" id="PIRSR001492-2"/>
    </source>
</evidence>
<feature type="active site" description="Phosphoserine intermediate" evidence="9 11">
    <location>
        <position position="60"/>
    </location>
</feature>
<dbReference type="UniPathway" id="UPA00109">
    <property type="reaction ID" value="UER00186"/>
</dbReference>
<feature type="binding site" evidence="9 13">
    <location>
        <position position="442"/>
    </location>
    <ligand>
        <name>Mn(2+)</name>
        <dbReference type="ChEBI" id="CHEBI:29035"/>
        <label>2</label>
    </ligand>
</feature>
<dbReference type="STRING" id="1618337.UT28_C0001G0988"/>
<evidence type="ECO:0000256" key="2">
    <source>
        <dbReference type="ARBA" id="ARBA00002315"/>
    </source>
</evidence>
<comment type="catalytic activity">
    <reaction evidence="1 9">
        <text>(2R)-2-phosphoglycerate = (2R)-3-phosphoglycerate</text>
        <dbReference type="Rhea" id="RHEA:15901"/>
        <dbReference type="ChEBI" id="CHEBI:58272"/>
        <dbReference type="ChEBI" id="CHEBI:58289"/>
        <dbReference type="EC" id="5.4.2.12"/>
    </reaction>
</comment>
<keyword evidence="8 9" id="KW-0413">Isomerase</keyword>
<feature type="binding site" evidence="9 12">
    <location>
        <position position="335"/>
    </location>
    <ligand>
        <name>substrate</name>
    </ligand>
</feature>
<dbReference type="GO" id="GO:0005829">
    <property type="term" value="C:cytosol"/>
    <property type="evidence" value="ECO:0007669"/>
    <property type="project" value="TreeGrafter"/>
</dbReference>
<feature type="binding site" evidence="9 12">
    <location>
        <begin position="151"/>
        <end position="152"/>
    </location>
    <ligand>
        <name>substrate</name>
    </ligand>
</feature>
<feature type="binding site" evidence="9 13">
    <location>
        <position position="60"/>
    </location>
    <ligand>
        <name>Mn(2+)</name>
        <dbReference type="ChEBI" id="CHEBI:29035"/>
        <label>2</label>
    </ligand>
</feature>
<dbReference type="GO" id="GO:0006007">
    <property type="term" value="P:glucose catabolic process"/>
    <property type="evidence" value="ECO:0007669"/>
    <property type="project" value="InterPro"/>
</dbReference>
<organism evidence="16 17">
    <name type="scientific">Berkelbacteria bacterium GW2011_GWE1_39_12</name>
    <dbReference type="NCBI Taxonomy" id="1618337"/>
    <lineage>
        <taxon>Bacteria</taxon>
        <taxon>Candidatus Berkelbacteria</taxon>
    </lineage>
</organism>
<dbReference type="InterPro" id="IPR036646">
    <property type="entry name" value="PGAM_B_sf"/>
</dbReference>
<dbReference type="InterPro" id="IPR005995">
    <property type="entry name" value="Pgm_bpd_ind"/>
</dbReference>
<sequence length="517" mass="57659">MKKVVLVILDGWGLAPAWGGNAIEMSETPLLDEIWRKYPHTALKAAEESVGLPRHENGNSEVGHLNIGSGQIVFQNLPGITTAINDGSFFSNEVLLGAFTQVKQNQSNLHLIGLVSDGGIHSHIDHLYALLEMAKKQQVQNAYIHMITDGRDTDPMKALSYLSELEDKIKEIGIGKVESVSGRYWAMDRDKHWDRIQKSYDILTQGIGPQSLSVQKAISENYRQNKTDEFILPTAINKPESPFVPIADNDSIIFFNFRAERTRELTESLVTHNFKGFDRKKKLQNIYFASFAYLDEYADGNLVKPVFHRHDINNPLAKVISDAGLKQLHIAETEKYAHVTFFFNGSREAPFPGEDRILVHSPKVATFDLKPEMAADDVADKVMGAIGKYDFIVCNFANADMVGHTGNIKAAIRACEKLDELIGKIVSRSIDKDVVLLITADHGNAEQMLNPNTGENYTEHTASPVPFMMISKDPNFQRPLRQAVGDQTLKLSDIAPTVLQIMDLQKPMEMTGESLIS</sequence>
<gene>
    <name evidence="9" type="primary">gpmI</name>
    <name evidence="16" type="ORF">UT28_C0001G0988</name>
</gene>
<feature type="binding site" evidence="9 12">
    <location>
        <position position="183"/>
    </location>
    <ligand>
        <name>substrate</name>
    </ligand>
</feature>
<dbReference type="Pfam" id="PF01676">
    <property type="entry name" value="Metalloenzyme"/>
    <property type="match status" value="1"/>
</dbReference>
<evidence type="ECO:0000256" key="3">
    <source>
        <dbReference type="ARBA" id="ARBA00004798"/>
    </source>
</evidence>
<proteinExistence type="inferred from homology"/>
<feature type="binding site" evidence="9 13">
    <location>
        <position position="441"/>
    </location>
    <ligand>
        <name>Mn(2+)</name>
        <dbReference type="ChEBI" id="CHEBI:29035"/>
        <label>2</label>
    </ligand>
</feature>
<feature type="domain" description="BPG-independent PGAM N-terminal" evidence="15">
    <location>
        <begin position="80"/>
        <end position="291"/>
    </location>
</feature>
<comment type="pathway">
    <text evidence="3 9">Carbohydrate degradation; glycolysis; pyruvate from D-glyceraldehyde 3-phosphate: step 3/5.</text>
</comment>
<dbReference type="KEGG" id="bbgw:UT28_C0001G0988"/>
<dbReference type="PANTHER" id="PTHR31637:SF0">
    <property type="entry name" value="2,3-BISPHOSPHOGLYCERATE-INDEPENDENT PHOSPHOGLYCERATE MUTASE"/>
    <property type="match status" value="1"/>
</dbReference>
<comment type="cofactor">
    <cofactor evidence="9">
        <name>Mn(2+)</name>
        <dbReference type="ChEBI" id="CHEBI:29035"/>
    </cofactor>
    <text evidence="9">Binds 2 manganese ions per subunit.</text>
</comment>
<dbReference type="Gene3D" id="3.40.720.10">
    <property type="entry name" value="Alkaline Phosphatase, subunit A"/>
    <property type="match status" value="1"/>
</dbReference>
<keyword evidence="5 9" id="KW-0479">Metal-binding</keyword>
<evidence type="ECO:0000256" key="4">
    <source>
        <dbReference type="ARBA" id="ARBA00008819"/>
    </source>
</evidence>
<feature type="binding site" evidence="9 12">
    <location>
        <position position="121"/>
    </location>
    <ligand>
        <name>substrate</name>
    </ligand>
</feature>
<feature type="binding site" evidence="9 13">
    <location>
        <position position="400"/>
    </location>
    <ligand>
        <name>Mn(2+)</name>
        <dbReference type="ChEBI" id="CHEBI:29035"/>
        <label>1</label>
    </ligand>
</feature>
<dbReference type="EC" id="5.4.2.12" evidence="9 10"/>
<dbReference type="Gene3D" id="3.40.1450.10">
    <property type="entry name" value="BPG-independent phosphoglycerate mutase, domain B"/>
    <property type="match status" value="1"/>
</dbReference>
<evidence type="ECO:0000256" key="13">
    <source>
        <dbReference type="PIRSR" id="PIRSR001492-3"/>
    </source>
</evidence>
<dbReference type="PANTHER" id="PTHR31637">
    <property type="entry name" value="2,3-BISPHOSPHOGLYCERATE-INDEPENDENT PHOSPHOGLYCERATE MUTASE"/>
    <property type="match status" value="1"/>
</dbReference>
<evidence type="ECO:0000313" key="16">
    <source>
        <dbReference type="EMBL" id="AKM82764.1"/>
    </source>
</evidence>
<dbReference type="SUPFAM" id="SSF64158">
    <property type="entry name" value="2,3-Bisphosphoglycerate-independent phosphoglycerate mutase, substrate-binding domain"/>
    <property type="match status" value="1"/>
</dbReference>
<name>A0A0G4B4M5_9BACT</name>
<dbReference type="InterPro" id="IPR011258">
    <property type="entry name" value="BPG-indep_PGM_N"/>
</dbReference>
<dbReference type="GO" id="GO:0006096">
    <property type="term" value="P:glycolytic process"/>
    <property type="evidence" value="ECO:0007669"/>
    <property type="project" value="UniProtKB-UniRule"/>
</dbReference>
<evidence type="ECO:0000256" key="8">
    <source>
        <dbReference type="ARBA" id="ARBA00023235"/>
    </source>
</evidence>
<dbReference type="CDD" id="cd16010">
    <property type="entry name" value="iPGM"/>
    <property type="match status" value="1"/>
</dbReference>
<feature type="binding site" evidence="9 13">
    <location>
        <position position="460"/>
    </location>
    <ligand>
        <name>Mn(2+)</name>
        <dbReference type="ChEBI" id="CHEBI:29035"/>
        <label>1</label>
    </ligand>
</feature>
<protein>
    <recommendedName>
        <fullName evidence="9 10">2,3-bisphosphoglycerate-independent phosphoglycerate mutase</fullName>
        <shortName evidence="9">BPG-independent PGAM</shortName>
        <shortName evidence="9">Phosphoglyceromutase</shortName>
        <shortName evidence="9">iPGM</shortName>
        <ecNumber evidence="9 10">5.4.2.12</ecNumber>
    </recommendedName>
</protein>
<feature type="binding site" evidence="9 13">
    <location>
        <position position="10"/>
    </location>
    <ligand>
        <name>Mn(2+)</name>
        <dbReference type="ChEBI" id="CHEBI:29035"/>
        <label>2</label>
    </ligand>
</feature>
<evidence type="ECO:0000256" key="11">
    <source>
        <dbReference type="PIRSR" id="PIRSR001492-1"/>
    </source>
</evidence>
<dbReference type="SUPFAM" id="SSF53649">
    <property type="entry name" value="Alkaline phosphatase-like"/>
    <property type="match status" value="1"/>
</dbReference>
<dbReference type="FunFam" id="3.40.1450.10:FF:000002">
    <property type="entry name" value="2,3-bisphosphoglycerate-independent phosphoglycerate mutase"/>
    <property type="match status" value="1"/>
</dbReference>
<feature type="binding site" evidence="9 12">
    <location>
        <position position="189"/>
    </location>
    <ligand>
        <name>substrate</name>
    </ligand>
</feature>
<evidence type="ECO:0000313" key="17">
    <source>
        <dbReference type="Proteomes" id="UP000035648"/>
    </source>
</evidence>
<evidence type="ECO:0000256" key="5">
    <source>
        <dbReference type="ARBA" id="ARBA00022723"/>
    </source>
</evidence>
<feature type="binding site" evidence="9 12">
    <location>
        <begin position="258"/>
        <end position="261"/>
    </location>
    <ligand>
        <name>substrate</name>
    </ligand>
</feature>
<dbReference type="EMBL" id="CP011213">
    <property type="protein sequence ID" value="AKM82764.1"/>
    <property type="molecule type" value="Genomic_DNA"/>
</dbReference>
<evidence type="ECO:0000259" key="14">
    <source>
        <dbReference type="Pfam" id="PF01676"/>
    </source>
</evidence>
<dbReference type="GO" id="GO:0030145">
    <property type="term" value="F:manganese ion binding"/>
    <property type="evidence" value="ECO:0007669"/>
    <property type="project" value="UniProtKB-UniRule"/>
</dbReference>
<dbReference type="InterPro" id="IPR006124">
    <property type="entry name" value="Metalloenzyme"/>
</dbReference>
<comment type="similarity">
    <text evidence="4 9">Belongs to the BPG-independent phosphoglycerate mutase family.</text>
</comment>
<keyword evidence="6 9" id="KW-0324">Glycolysis</keyword>
<evidence type="ECO:0000256" key="1">
    <source>
        <dbReference type="ARBA" id="ARBA00000370"/>
    </source>
</evidence>
<dbReference type="NCBIfam" id="TIGR01307">
    <property type="entry name" value="pgm_bpd_ind"/>
    <property type="match status" value="1"/>
</dbReference>
<evidence type="ECO:0000256" key="7">
    <source>
        <dbReference type="ARBA" id="ARBA00023211"/>
    </source>
</evidence>
<dbReference type="Proteomes" id="UP000035648">
    <property type="component" value="Chromosome"/>
</dbReference>
<evidence type="ECO:0000256" key="6">
    <source>
        <dbReference type="ARBA" id="ARBA00023152"/>
    </source>
</evidence>
<dbReference type="PATRIC" id="fig|1618337.4.peg.978"/>
<comment type="function">
    <text evidence="2 9">Catalyzes the interconversion of 2-phosphoglycerate and 3-phosphoglycerate.</text>
</comment>
<accession>A0A0G4B4M5</accession>
<evidence type="ECO:0000256" key="10">
    <source>
        <dbReference type="NCBIfam" id="TIGR01307"/>
    </source>
</evidence>
<reference evidence="16 17" key="1">
    <citation type="journal article" date="2015" name="Nature">
        <title>rRNA introns, odd ribosomes, and small enigmatic genomes across a large radiation of phyla.</title>
        <authorList>
            <person name="Brown C.T."/>
            <person name="Hug L.A."/>
            <person name="Thomas B.C."/>
            <person name="Sharon I."/>
            <person name="Castelle C.J."/>
            <person name="Singh A."/>
            <person name="Wilkins M.J."/>
            <person name="Williams K.H."/>
            <person name="Banfield J.F."/>
        </authorList>
    </citation>
    <scope>NUCLEOTIDE SEQUENCE [LARGE SCALE GENOMIC DNA]</scope>
</reference>
<dbReference type="GO" id="GO:0004619">
    <property type="term" value="F:phosphoglycerate mutase activity"/>
    <property type="evidence" value="ECO:0007669"/>
    <property type="project" value="UniProtKB-UniRule"/>
</dbReference>
<dbReference type="HAMAP" id="MF_01038">
    <property type="entry name" value="GpmI"/>
    <property type="match status" value="1"/>
</dbReference>
<dbReference type="InterPro" id="IPR017850">
    <property type="entry name" value="Alkaline_phosphatase_core_sf"/>
</dbReference>
<comment type="subunit">
    <text evidence="9">Monomer.</text>
</comment>
<feature type="domain" description="Metalloenzyme" evidence="14">
    <location>
        <begin position="2"/>
        <end position="505"/>
    </location>
</feature>